<evidence type="ECO:0000313" key="2">
    <source>
        <dbReference type="Proteomes" id="UP001225906"/>
    </source>
</evidence>
<organism evidence="1 2">
    <name type="scientific">Methylophilus aquaticus</name>
    <dbReference type="NCBI Taxonomy" id="1971610"/>
    <lineage>
        <taxon>Bacteria</taxon>
        <taxon>Pseudomonadati</taxon>
        <taxon>Pseudomonadota</taxon>
        <taxon>Betaproteobacteria</taxon>
        <taxon>Nitrosomonadales</taxon>
        <taxon>Methylophilaceae</taxon>
        <taxon>Methylophilus</taxon>
    </lineage>
</organism>
<dbReference type="InterPro" id="IPR050767">
    <property type="entry name" value="Sel1_AlgK"/>
</dbReference>
<dbReference type="Pfam" id="PF08238">
    <property type="entry name" value="Sel1"/>
    <property type="match status" value="5"/>
</dbReference>
<protein>
    <submittedName>
        <fullName evidence="1">Tetratricopeptide repeat protein</fullName>
    </submittedName>
</protein>
<name>A0ABT9JTY3_9PROT</name>
<dbReference type="Proteomes" id="UP001225906">
    <property type="component" value="Unassembled WGS sequence"/>
</dbReference>
<dbReference type="SMART" id="SM00671">
    <property type="entry name" value="SEL1"/>
    <property type="match status" value="5"/>
</dbReference>
<keyword evidence="2" id="KW-1185">Reference proteome</keyword>
<dbReference type="Gene3D" id="1.25.40.10">
    <property type="entry name" value="Tetratricopeptide repeat domain"/>
    <property type="match status" value="1"/>
</dbReference>
<reference evidence="2" key="1">
    <citation type="journal article" date="2019" name="Int. J. Syst. Evol. Microbiol.">
        <title>The Global Catalogue of Microorganisms (GCM) 10K type strain sequencing project: providing services to taxonomists for standard genome sequencing and annotation.</title>
        <authorList>
            <consortium name="The Broad Institute Genomics Platform"/>
            <consortium name="The Broad Institute Genome Sequencing Center for Infectious Disease"/>
            <person name="Wu L."/>
            <person name="Ma J."/>
        </authorList>
    </citation>
    <scope>NUCLEOTIDE SEQUENCE [LARGE SCALE GENOMIC DNA]</scope>
    <source>
        <strain evidence="2">VKM B-3159</strain>
    </source>
</reference>
<gene>
    <name evidence="1" type="ORF">Q9291_08905</name>
</gene>
<accession>A0ABT9JTY3</accession>
<dbReference type="PANTHER" id="PTHR11102">
    <property type="entry name" value="SEL-1-LIKE PROTEIN"/>
    <property type="match status" value="1"/>
</dbReference>
<dbReference type="InterPro" id="IPR011990">
    <property type="entry name" value="TPR-like_helical_dom_sf"/>
</dbReference>
<evidence type="ECO:0000313" key="1">
    <source>
        <dbReference type="EMBL" id="MDP8567965.1"/>
    </source>
</evidence>
<comment type="caution">
    <text evidence="1">The sequence shown here is derived from an EMBL/GenBank/DDBJ whole genome shotgun (WGS) entry which is preliminary data.</text>
</comment>
<dbReference type="EMBL" id="JAVCAP010000018">
    <property type="protein sequence ID" value="MDP8567965.1"/>
    <property type="molecule type" value="Genomic_DNA"/>
</dbReference>
<sequence>MTIATVVLLFLFSVMSTFSYAELKLIDEAALLVEQAKKDPDTVASVKALAASGDPAGENKLGLFHLQGVGMPKNPSEAFHWFEMSANHGYASAMSNLAGLYFKGVGANQDYPRAFEWYTKAASKEYIPAMYLLGSMYFLGLGTARDYQLAAYWTRKAAEQGFADAQNNLAVLYGEGKGLPKDHLKATEWLRKAANQQHPASLLTLGSIYANGLGVKRSFVVAYALYTVAAVKDKLNAQFYLYTISQGMSKEEINSAITLSKEMLIKDNFLIALDHFTSSKNQ</sequence>
<dbReference type="InterPro" id="IPR006597">
    <property type="entry name" value="Sel1-like"/>
</dbReference>
<proteinExistence type="predicted"/>
<dbReference type="RefSeq" id="WP_306389689.1">
    <property type="nucleotide sequence ID" value="NZ_JAVCAP010000018.1"/>
</dbReference>
<dbReference type="PANTHER" id="PTHR11102:SF160">
    <property type="entry name" value="ERAD-ASSOCIATED E3 UBIQUITIN-PROTEIN LIGASE COMPONENT HRD3"/>
    <property type="match status" value="1"/>
</dbReference>
<dbReference type="SUPFAM" id="SSF81901">
    <property type="entry name" value="HCP-like"/>
    <property type="match status" value="2"/>
</dbReference>